<organism evidence="1 2">
    <name type="scientific">Neodothiora populina</name>
    <dbReference type="NCBI Taxonomy" id="2781224"/>
    <lineage>
        <taxon>Eukaryota</taxon>
        <taxon>Fungi</taxon>
        <taxon>Dikarya</taxon>
        <taxon>Ascomycota</taxon>
        <taxon>Pezizomycotina</taxon>
        <taxon>Dothideomycetes</taxon>
        <taxon>Dothideomycetidae</taxon>
        <taxon>Dothideales</taxon>
        <taxon>Dothioraceae</taxon>
        <taxon>Neodothiora</taxon>
    </lineage>
</organism>
<dbReference type="Gene3D" id="3.90.280.10">
    <property type="entry name" value="PEBP-like"/>
    <property type="match status" value="1"/>
</dbReference>
<dbReference type="Gene3D" id="1.20.58.1180">
    <property type="match status" value="1"/>
</dbReference>
<name>A0ABR3PE46_9PEZI</name>
<dbReference type="RefSeq" id="XP_069200684.1">
    <property type="nucleotide sequence ID" value="XM_069342874.1"/>
</dbReference>
<evidence type="ECO:0000313" key="1">
    <source>
        <dbReference type="EMBL" id="KAL1304409.1"/>
    </source>
</evidence>
<accession>A0ABR3PE46</accession>
<proteinExistence type="predicted"/>
<dbReference type="EMBL" id="JBFMKM010000008">
    <property type="protein sequence ID" value="KAL1304409.1"/>
    <property type="molecule type" value="Genomic_DNA"/>
</dbReference>
<sequence length="419" mass="47502">MSSSARQSLRPLVNSVRCLRQEGQSFVLPIRAFSSSSAQSEAAAVEQSTAQSTPGLLDPNLVYTAKAERKLLQTQRKTPIGSRRRRAALQSSNNIPFEQLPYQCFQEARKILGEDREEKLKQIEVQRARIARLTAQQVSPQDERQREHRLASMQRHLQELKILADINDPIVKKRFEDGQGDMNKPIYRFLADKEWRKYKRNLAIQRITQMNVVPDVLPAIDIVANVDLSFGNRAVQPGEFVDSRVSEIPARLKIQVYNKGERYVTIAVVNPDVPDVAKDGFGYRCHFLASNINISPTSGSVPLSQLARDSQVILPWLPAFTQKGAPYQRMSVFVLEQQQGQIIDVKAATEKVEREGFKLRGFVDRYTLKPVGANLFRSQYDEGTAGVMQRAGIPGHDVEFKRMKVEPLPYKKLPGSRYR</sequence>
<protein>
    <recommendedName>
        <fullName evidence="3">PEBP-like protein</fullName>
    </recommendedName>
</protein>
<dbReference type="SUPFAM" id="SSF49777">
    <property type="entry name" value="PEBP-like"/>
    <property type="match status" value="1"/>
</dbReference>
<dbReference type="GeneID" id="95977108"/>
<comment type="caution">
    <text evidence="1">The sequence shown here is derived from an EMBL/GenBank/DDBJ whole genome shotgun (WGS) entry which is preliminary data.</text>
</comment>
<reference evidence="1 2" key="1">
    <citation type="submission" date="2024-07" db="EMBL/GenBank/DDBJ databases">
        <title>Draft sequence of the Neodothiora populina.</title>
        <authorList>
            <person name="Drown D.D."/>
            <person name="Schuette U.S."/>
            <person name="Buechlein A.B."/>
            <person name="Rusch D.R."/>
            <person name="Winton L.W."/>
            <person name="Adams G.A."/>
        </authorList>
    </citation>
    <scope>NUCLEOTIDE SEQUENCE [LARGE SCALE GENOMIC DNA]</scope>
    <source>
        <strain evidence="1 2">CPC 39397</strain>
    </source>
</reference>
<evidence type="ECO:0008006" key="3">
    <source>
        <dbReference type="Google" id="ProtNLM"/>
    </source>
</evidence>
<dbReference type="PANTHER" id="PTHR11362:SF82">
    <property type="entry name" value="PHOSPHATIDYLETHANOLAMINE-BINDING PROTEIN 4"/>
    <property type="match status" value="1"/>
</dbReference>
<keyword evidence="2" id="KW-1185">Reference proteome</keyword>
<dbReference type="InterPro" id="IPR035810">
    <property type="entry name" value="PEBP_euk"/>
</dbReference>
<dbReference type="CDD" id="cd00866">
    <property type="entry name" value="PEBP_euk"/>
    <property type="match status" value="1"/>
</dbReference>
<dbReference type="Proteomes" id="UP001562354">
    <property type="component" value="Unassembled WGS sequence"/>
</dbReference>
<dbReference type="PANTHER" id="PTHR11362">
    <property type="entry name" value="PHOSPHATIDYLETHANOLAMINE-BINDING PROTEIN"/>
    <property type="match status" value="1"/>
</dbReference>
<gene>
    <name evidence="1" type="ORF">AAFC00_003407</name>
</gene>
<evidence type="ECO:0000313" key="2">
    <source>
        <dbReference type="Proteomes" id="UP001562354"/>
    </source>
</evidence>
<dbReference type="InterPro" id="IPR036610">
    <property type="entry name" value="PEBP-like_sf"/>
</dbReference>